<evidence type="ECO:0000313" key="3">
    <source>
        <dbReference type="WBParaSite" id="ECPE_0001342301-mRNA-1"/>
    </source>
</evidence>
<protein>
    <submittedName>
        <fullName evidence="3">DDE-1 domain-containing protein</fullName>
    </submittedName>
</protein>
<name>A0A183B2E9_9TREM</name>
<dbReference type="AlphaFoldDB" id="A0A183B2E9"/>
<gene>
    <name evidence="1" type="ORF">ECPE_LOCUS13384</name>
</gene>
<keyword evidence="2" id="KW-1185">Reference proteome</keyword>
<dbReference type="WBParaSite" id="ECPE_0001342301-mRNA-1">
    <property type="protein sequence ID" value="ECPE_0001342301-mRNA-1"/>
    <property type="gene ID" value="ECPE_0001342301"/>
</dbReference>
<reference evidence="3" key="1">
    <citation type="submission" date="2016-06" db="UniProtKB">
        <authorList>
            <consortium name="WormBaseParasite"/>
        </authorList>
    </citation>
    <scope>IDENTIFICATION</scope>
</reference>
<dbReference type="OrthoDB" id="6434680at2759"/>
<reference evidence="1 2" key="2">
    <citation type="submission" date="2018-11" db="EMBL/GenBank/DDBJ databases">
        <authorList>
            <consortium name="Pathogen Informatics"/>
        </authorList>
    </citation>
    <scope>NUCLEOTIDE SEQUENCE [LARGE SCALE GENOMIC DNA]</scope>
    <source>
        <strain evidence="1 2">Egypt</strain>
    </source>
</reference>
<sequence>MPKKLRIVLDCAAKHKGKSLNDMLYQGSDTTATLVGILLRFRKERVAVTAGIEEMFIQVKVPKNARGALRFLCWVLPQTAEFCPFHSRFGWLGPAEGLGFTPTMDNLAPAMAVGRGCNHRLDYMRPHSGPG</sequence>
<evidence type="ECO:0000313" key="1">
    <source>
        <dbReference type="EMBL" id="VDP90656.1"/>
    </source>
</evidence>
<dbReference type="PANTHER" id="PTHR47331">
    <property type="entry name" value="PHD-TYPE DOMAIN-CONTAINING PROTEIN"/>
    <property type="match status" value="1"/>
</dbReference>
<evidence type="ECO:0000313" key="2">
    <source>
        <dbReference type="Proteomes" id="UP000272942"/>
    </source>
</evidence>
<accession>A0A183B2E9</accession>
<dbReference type="Proteomes" id="UP000272942">
    <property type="component" value="Unassembled WGS sequence"/>
</dbReference>
<proteinExistence type="predicted"/>
<organism evidence="3">
    <name type="scientific">Echinostoma caproni</name>
    <dbReference type="NCBI Taxonomy" id="27848"/>
    <lineage>
        <taxon>Eukaryota</taxon>
        <taxon>Metazoa</taxon>
        <taxon>Spiralia</taxon>
        <taxon>Lophotrochozoa</taxon>
        <taxon>Platyhelminthes</taxon>
        <taxon>Trematoda</taxon>
        <taxon>Digenea</taxon>
        <taxon>Plagiorchiida</taxon>
        <taxon>Echinostomata</taxon>
        <taxon>Echinostomatoidea</taxon>
        <taxon>Echinostomatidae</taxon>
        <taxon>Echinostoma</taxon>
    </lineage>
</organism>
<dbReference type="EMBL" id="UZAN01054978">
    <property type="protein sequence ID" value="VDP90656.1"/>
    <property type="molecule type" value="Genomic_DNA"/>
</dbReference>